<dbReference type="CDD" id="cd00093">
    <property type="entry name" value="HTH_XRE"/>
    <property type="match status" value="1"/>
</dbReference>
<dbReference type="InterPro" id="IPR001387">
    <property type="entry name" value="Cro/C1-type_HTH"/>
</dbReference>
<dbReference type="Proteomes" id="UP000250550">
    <property type="component" value="Unassembled WGS sequence"/>
</dbReference>
<dbReference type="RefSeq" id="WP_097772573.1">
    <property type="nucleotide sequence ID" value="NZ_DAWDEA010000083.1"/>
</dbReference>
<proteinExistence type="predicted"/>
<evidence type="ECO:0000256" key="1">
    <source>
        <dbReference type="ARBA" id="ARBA00023125"/>
    </source>
</evidence>
<accession>A0A2A7AFA0</accession>
<reference evidence="2 3" key="1">
    <citation type="submission" date="2018-02" db="EMBL/GenBank/DDBJ databases">
        <title>Complete genome sequencing of Faecalibacterium prausnitzii strains isolated from the human gut.</title>
        <authorList>
            <person name="Fitzgerald B.C."/>
            <person name="Shkoporov A.N."/>
            <person name="Ross P.R."/>
            <person name="Hill C."/>
        </authorList>
    </citation>
    <scope>NUCLEOTIDE SEQUENCE [LARGE SCALE GENOMIC DNA]</scope>
    <source>
        <strain evidence="2 3">APC924/119</strain>
    </source>
</reference>
<sequence>MTIGQRVKIRREELGMSQEELAKKIGYKSKSSINKIELGFRVLTQSKIKAIADALDTTPSYIMGWDEEASRNEWASKFRDSVMQILNNADPADLEAAGISVQEIEEELSGSDSISLVTACAIADELGESLDSLLGHTPKEMIKAALQQEDGQTAEIIELLLDLPADRQQEALSYLRYLSGRAEK</sequence>
<dbReference type="AlphaFoldDB" id="A0A2A7AFA0"/>
<dbReference type="EMBL" id="PRLF01000028">
    <property type="protein sequence ID" value="RAW63346.1"/>
    <property type="molecule type" value="Genomic_DNA"/>
</dbReference>
<dbReference type="GO" id="GO:0003700">
    <property type="term" value="F:DNA-binding transcription factor activity"/>
    <property type="evidence" value="ECO:0007669"/>
    <property type="project" value="TreeGrafter"/>
</dbReference>
<evidence type="ECO:0000313" key="3">
    <source>
        <dbReference type="Proteomes" id="UP000250550"/>
    </source>
</evidence>
<name>A0A2A7AFA0_9FIRM</name>
<dbReference type="PANTHER" id="PTHR46797:SF1">
    <property type="entry name" value="METHYLPHOSPHONATE SYNTHASE"/>
    <property type="match status" value="1"/>
</dbReference>
<protein>
    <submittedName>
        <fullName evidence="2">Helix-turn-helix domain-containing protein</fullName>
    </submittedName>
</protein>
<dbReference type="Pfam" id="PF01381">
    <property type="entry name" value="HTH_3"/>
    <property type="match status" value="1"/>
</dbReference>
<dbReference type="GO" id="GO:0005829">
    <property type="term" value="C:cytosol"/>
    <property type="evidence" value="ECO:0007669"/>
    <property type="project" value="TreeGrafter"/>
</dbReference>
<gene>
    <name evidence="2" type="ORF">C4N21_13465</name>
</gene>
<comment type="caution">
    <text evidence="2">The sequence shown here is derived from an EMBL/GenBank/DDBJ whole genome shotgun (WGS) entry which is preliminary data.</text>
</comment>
<keyword evidence="1" id="KW-0238">DNA-binding</keyword>
<evidence type="ECO:0000313" key="2">
    <source>
        <dbReference type="EMBL" id="RAW63346.1"/>
    </source>
</evidence>
<dbReference type="GO" id="GO:0003677">
    <property type="term" value="F:DNA binding"/>
    <property type="evidence" value="ECO:0007669"/>
    <property type="project" value="UniProtKB-KW"/>
</dbReference>
<dbReference type="Gene3D" id="1.10.260.40">
    <property type="entry name" value="lambda repressor-like DNA-binding domains"/>
    <property type="match status" value="1"/>
</dbReference>
<dbReference type="PANTHER" id="PTHR46797">
    <property type="entry name" value="HTH-TYPE TRANSCRIPTIONAL REGULATOR"/>
    <property type="match status" value="1"/>
</dbReference>
<dbReference type="InterPro" id="IPR050807">
    <property type="entry name" value="TransReg_Diox_bact_type"/>
</dbReference>
<dbReference type="SUPFAM" id="SSF47413">
    <property type="entry name" value="lambda repressor-like DNA-binding domains"/>
    <property type="match status" value="1"/>
</dbReference>
<dbReference type="InterPro" id="IPR010982">
    <property type="entry name" value="Lambda_DNA-bd_dom_sf"/>
</dbReference>
<dbReference type="SMART" id="SM00530">
    <property type="entry name" value="HTH_XRE"/>
    <property type="match status" value="2"/>
</dbReference>
<organism evidence="2 3">
    <name type="scientific">Faecalibacterium prausnitzii</name>
    <dbReference type="NCBI Taxonomy" id="853"/>
    <lineage>
        <taxon>Bacteria</taxon>
        <taxon>Bacillati</taxon>
        <taxon>Bacillota</taxon>
        <taxon>Clostridia</taxon>
        <taxon>Eubacteriales</taxon>
        <taxon>Oscillospiraceae</taxon>
        <taxon>Faecalibacterium</taxon>
    </lineage>
</organism>
<dbReference type="PROSITE" id="PS50943">
    <property type="entry name" value="HTH_CROC1"/>
    <property type="match status" value="1"/>
</dbReference>